<dbReference type="EMBL" id="JAQOSQ010000009">
    <property type="protein sequence ID" value="MDJ1183642.1"/>
    <property type="molecule type" value="Genomic_DNA"/>
</dbReference>
<reference evidence="1 2" key="1">
    <citation type="submission" date="2023-01" db="EMBL/GenBank/DDBJ databases">
        <title>Novel diversity within Roseofilum (Cyanobacteria; Desertifilaceae) from marine benthic mats with descriptions of four novel species.</title>
        <authorList>
            <person name="Wang Y."/>
            <person name="Berthold D.E."/>
            <person name="Hu J."/>
            <person name="Lefler F.W."/>
            <person name="Laughinghouse H.D. IV."/>
        </authorList>
    </citation>
    <scope>NUCLEOTIDE SEQUENCE [LARGE SCALE GENOMIC DNA]</scope>
    <source>
        <strain evidence="1 2">BLCC-M143</strain>
    </source>
</reference>
<proteinExistence type="predicted"/>
<dbReference type="RefSeq" id="WP_283758295.1">
    <property type="nucleotide sequence ID" value="NZ_JAQOSQ010000009.1"/>
</dbReference>
<dbReference type="Proteomes" id="UP001232992">
    <property type="component" value="Unassembled WGS sequence"/>
</dbReference>
<gene>
    <name evidence="1" type="ORF">PMH09_10565</name>
</gene>
<evidence type="ECO:0000313" key="2">
    <source>
        <dbReference type="Proteomes" id="UP001232992"/>
    </source>
</evidence>
<keyword evidence="2" id="KW-1185">Reference proteome</keyword>
<organism evidence="1 2">
    <name type="scientific">Roseofilum casamattae BLCC-M143</name>
    <dbReference type="NCBI Taxonomy" id="3022442"/>
    <lineage>
        <taxon>Bacteria</taxon>
        <taxon>Bacillati</taxon>
        <taxon>Cyanobacteriota</taxon>
        <taxon>Cyanophyceae</taxon>
        <taxon>Desertifilales</taxon>
        <taxon>Desertifilaceae</taxon>
        <taxon>Roseofilum</taxon>
        <taxon>Roseofilum casamattae</taxon>
    </lineage>
</organism>
<protein>
    <submittedName>
        <fullName evidence="1">Uncharacterized protein</fullName>
    </submittedName>
</protein>
<accession>A0ABT7BWS3</accession>
<name>A0ABT7BWS3_9CYAN</name>
<comment type="caution">
    <text evidence="1">The sequence shown here is derived from an EMBL/GenBank/DDBJ whole genome shotgun (WGS) entry which is preliminary data.</text>
</comment>
<sequence length="100" mass="11575">MNHELDPSLSPWEEELQEIGDRLSTIAVKYNSDIIALLAILRFLEATHSQIRETQFQEALPTNRQALYALLRDLEAEGGWPYISRMQLRKILEHLDPSES</sequence>
<evidence type="ECO:0000313" key="1">
    <source>
        <dbReference type="EMBL" id="MDJ1183642.1"/>
    </source>
</evidence>